<sequence>MKKSGFKLMALLILVFTSCNQPKEKKEEGVVDEKEKALNLEERGEYLVNVIGCADCHTPKKMTEKGPVPDMDRYMMGFDAYGSLPPVPENVPIGPWALFAGDLTAAVGPWGTSYAGNLTPHETGIGNWTLHQFRKAIKEGKYKGLDGSRPIMPPMPVEAYKNLEDIDVEAIFVYLKSLKPIENVVPAYTPPSS</sequence>
<dbReference type="GO" id="GO:0009055">
    <property type="term" value="F:electron transfer activity"/>
    <property type="evidence" value="ECO:0007669"/>
    <property type="project" value="InterPro"/>
</dbReference>
<dbReference type="OrthoDB" id="9809720at2"/>
<evidence type="ECO:0000256" key="1">
    <source>
        <dbReference type="ARBA" id="ARBA00022617"/>
    </source>
</evidence>
<dbReference type="GO" id="GO:0046872">
    <property type="term" value="F:metal ion binding"/>
    <property type="evidence" value="ECO:0007669"/>
    <property type="project" value="UniProtKB-KW"/>
</dbReference>
<keyword evidence="3 4" id="KW-0408">Iron</keyword>
<evidence type="ECO:0000259" key="5">
    <source>
        <dbReference type="PROSITE" id="PS51007"/>
    </source>
</evidence>
<dbReference type="PROSITE" id="PS51257">
    <property type="entry name" value="PROKAR_LIPOPROTEIN"/>
    <property type="match status" value="1"/>
</dbReference>
<keyword evidence="2 4" id="KW-0479">Metal-binding</keyword>
<organism evidence="6 7">
    <name type="scientific">Maribacter algicola</name>
    <dbReference type="NCBI Taxonomy" id="2498892"/>
    <lineage>
        <taxon>Bacteria</taxon>
        <taxon>Pseudomonadati</taxon>
        <taxon>Bacteroidota</taxon>
        <taxon>Flavobacteriia</taxon>
        <taxon>Flavobacteriales</taxon>
        <taxon>Flavobacteriaceae</taxon>
        <taxon>Maribacter</taxon>
    </lineage>
</organism>
<dbReference type="Gene3D" id="1.10.760.10">
    <property type="entry name" value="Cytochrome c-like domain"/>
    <property type="match status" value="1"/>
</dbReference>
<keyword evidence="1 4" id="KW-0349">Heme</keyword>
<evidence type="ECO:0000256" key="2">
    <source>
        <dbReference type="ARBA" id="ARBA00022723"/>
    </source>
</evidence>
<dbReference type="Proteomes" id="UP000286990">
    <property type="component" value="Unassembled WGS sequence"/>
</dbReference>
<dbReference type="PANTHER" id="PTHR35008:SF4">
    <property type="entry name" value="BLL4482 PROTEIN"/>
    <property type="match status" value="1"/>
</dbReference>
<name>A0A3R8S0P4_9FLAO</name>
<dbReference type="PANTHER" id="PTHR35008">
    <property type="entry name" value="BLL4482 PROTEIN-RELATED"/>
    <property type="match status" value="1"/>
</dbReference>
<dbReference type="InterPro" id="IPR009056">
    <property type="entry name" value="Cyt_c-like_dom"/>
</dbReference>
<evidence type="ECO:0000313" key="6">
    <source>
        <dbReference type="EMBL" id="RRQ49414.1"/>
    </source>
</evidence>
<dbReference type="InterPro" id="IPR036909">
    <property type="entry name" value="Cyt_c-like_dom_sf"/>
</dbReference>
<dbReference type="InterPro" id="IPR051459">
    <property type="entry name" value="Cytochrome_c-type_DH"/>
</dbReference>
<dbReference type="SUPFAM" id="SSF46626">
    <property type="entry name" value="Cytochrome c"/>
    <property type="match status" value="1"/>
</dbReference>
<feature type="domain" description="Cytochrome c" evidence="5">
    <location>
        <begin position="39"/>
        <end position="179"/>
    </location>
</feature>
<accession>A0A3R8S0P4</accession>
<dbReference type="RefSeq" id="WP_125221233.1">
    <property type="nucleotide sequence ID" value="NZ_QUSX01000001.1"/>
</dbReference>
<evidence type="ECO:0000256" key="3">
    <source>
        <dbReference type="ARBA" id="ARBA00023004"/>
    </source>
</evidence>
<dbReference type="AlphaFoldDB" id="A0A3R8S0P4"/>
<reference evidence="7" key="2">
    <citation type="submission" date="2018-12" db="EMBL/GenBank/DDBJ databases">
        <title>Maribacter lutimaris sp. nov., isolated from marine sediment.</title>
        <authorList>
            <person name="Kim K.K."/>
        </authorList>
    </citation>
    <scope>NUCLEOTIDE SEQUENCE [LARGE SCALE GENOMIC DNA]</scope>
    <source>
        <strain evidence="7">PoM-212</strain>
    </source>
</reference>
<comment type="caution">
    <text evidence="6">The sequence shown here is derived from an EMBL/GenBank/DDBJ whole genome shotgun (WGS) entry which is preliminary data.</text>
</comment>
<dbReference type="PROSITE" id="PS51007">
    <property type="entry name" value="CYTC"/>
    <property type="match status" value="1"/>
</dbReference>
<proteinExistence type="predicted"/>
<protein>
    <submittedName>
        <fullName evidence="6">Diheme cytochrome c-553</fullName>
    </submittedName>
</protein>
<evidence type="ECO:0000313" key="7">
    <source>
        <dbReference type="Proteomes" id="UP000286990"/>
    </source>
</evidence>
<dbReference type="GO" id="GO:0020037">
    <property type="term" value="F:heme binding"/>
    <property type="evidence" value="ECO:0007669"/>
    <property type="project" value="InterPro"/>
</dbReference>
<gene>
    <name evidence="6" type="ORF">DZC72_02000</name>
</gene>
<evidence type="ECO:0000256" key="4">
    <source>
        <dbReference type="PROSITE-ProRule" id="PRU00433"/>
    </source>
</evidence>
<keyword evidence="7" id="KW-1185">Reference proteome</keyword>
<reference evidence="7" key="1">
    <citation type="submission" date="2018-08" db="EMBL/GenBank/DDBJ databases">
        <authorList>
            <person name="Khan S.A."/>
            <person name="J S.E."/>
        </authorList>
    </citation>
    <scope>NUCLEOTIDE SEQUENCE [LARGE SCALE GENOMIC DNA]</scope>
    <source>
        <strain evidence="7">PoM-212</strain>
    </source>
</reference>
<dbReference type="EMBL" id="QUSX01000001">
    <property type="protein sequence ID" value="RRQ49414.1"/>
    <property type="molecule type" value="Genomic_DNA"/>
</dbReference>